<feature type="transmembrane region" description="Helical" evidence="1">
    <location>
        <begin position="407"/>
        <end position="428"/>
    </location>
</feature>
<proteinExistence type="predicted"/>
<name>A0A4V3AX08_MYCMU</name>
<dbReference type="RefSeq" id="WP_133425602.1">
    <property type="nucleotide sequence ID" value="NZ_SDLO01000002.1"/>
</dbReference>
<feature type="transmembrane region" description="Helical" evidence="1">
    <location>
        <begin position="357"/>
        <end position="379"/>
    </location>
</feature>
<feature type="transmembrane region" description="Helical" evidence="1">
    <location>
        <begin position="37"/>
        <end position="55"/>
    </location>
</feature>
<sequence length="545" mass="56233">MTAAVDRPARPARPAAGASSFTGTLGLLRLYLRTDRIVLPLWVLLLSLPLSTVYIGSIEAVYPTAAARAGFAASIMASPAQRAIYGNIYNDSLGAAGIWKAGMFHVLIAVAVILTMIRHTRADEEAGRTELIDSTAVGRNASLTAALLLTGGGSVLTGLLGFLGLLNTDVPVTGSLAFSCALAASGLVFTAVAAVAAQLSASARVARGTAFGVLGAAFTLRAVGDASGSELSWVSPLGWSLLVRPYAGDRFGVLALHVTLTAALVVLAYQLQNGRDVGAGMFAERRGRPRANGMLHGPTGLAWRLTRGSVLVWTVGLGLYGLLVGSVVHGIGDELGGSGSARDIITRLGGTSALEEAFIAIAFNMLGMVAAAFAVSLALRPHQEETGQRAETLLAGAVSRIRWLTGYLAIALAGTTVAMLTSGLLAGVTYGAAAGDITGKLPLVLGSAAVQLPAIWLLIAVTTVLFGAAPRFTPVAWGALVGFIAVYLLGSLANSPHWVLDLDPFSHIPRVGSGSFTATPLVWLLVLDATLIILGALAFRRRDLR</sequence>
<keyword evidence="1" id="KW-1133">Transmembrane helix</keyword>
<feature type="transmembrane region" description="Helical" evidence="1">
    <location>
        <begin position="448"/>
        <end position="468"/>
    </location>
</feature>
<feature type="transmembrane region" description="Helical" evidence="1">
    <location>
        <begin position="176"/>
        <end position="197"/>
    </location>
</feature>
<protein>
    <submittedName>
        <fullName evidence="2">ABC transporter permease</fullName>
    </submittedName>
</protein>
<feature type="transmembrane region" description="Helical" evidence="1">
    <location>
        <begin position="520"/>
        <end position="539"/>
    </location>
</feature>
<organism evidence="2 3">
    <name type="scientific">Mycolicibacterium mucogenicum</name>
    <name type="common">Mycobacterium mucogenicum</name>
    <dbReference type="NCBI Taxonomy" id="56689"/>
    <lineage>
        <taxon>Bacteria</taxon>
        <taxon>Bacillati</taxon>
        <taxon>Actinomycetota</taxon>
        <taxon>Actinomycetes</taxon>
        <taxon>Mycobacteriales</taxon>
        <taxon>Mycobacteriaceae</taxon>
        <taxon>Mycolicibacterium</taxon>
    </lineage>
</organism>
<dbReference type="AlphaFoldDB" id="A0A4V3AX08"/>
<comment type="caution">
    <text evidence="2">The sequence shown here is derived from an EMBL/GenBank/DDBJ whole genome shotgun (WGS) entry which is preliminary data.</text>
</comment>
<reference evidence="2 3" key="1">
    <citation type="submission" date="2019-01" db="EMBL/GenBank/DDBJ databases">
        <title>High-quality-draft genome sequences of five non-tuberculosis mycobacteriaceae isolated from a nosocomial environment.</title>
        <authorList>
            <person name="Tiago I."/>
            <person name="Alarico S."/>
            <person name="Pereira S.G."/>
            <person name="Coelho C."/>
            <person name="Maranha A."/>
            <person name="Empadinhas N."/>
        </authorList>
    </citation>
    <scope>NUCLEOTIDE SEQUENCE [LARGE SCALE GENOMIC DNA]</scope>
    <source>
        <strain evidence="2 3">24AIII</strain>
    </source>
</reference>
<accession>A0A4V3AX08</accession>
<gene>
    <name evidence="2" type="ORF">EUA03_03270</name>
</gene>
<evidence type="ECO:0000313" key="3">
    <source>
        <dbReference type="Proteomes" id="UP000294929"/>
    </source>
</evidence>
<dbReference type="Proteomes" id="UP000294929">
    <property type="component" value="Unassembled WGS sequence"/>
</dbReference>
<feature type="transmembrane region" description="Helical" evidence="1">
    <location>
        <begin position="141"/>
        <end position="164"/>
    </location>
</feature>
<feature type="transmembrane region" description="Helical" evidence="1">
    <location>
        <begin position="475"/>
        <end position="500"/>
    </location>
</feature>
<dbReference type="EMBL" id="SDLO01000002">
    <property type="protein sequence ID" value="TDK93098.1"/>
    <property type="molecule type" value="Genomic_DNA"/>
</dbReference>
<feature type="transmembrane region" description="Helical" evidence="1">
    <location>
        <begin position="310"/>
        <end position="332"/>
    </location>
</feature>
<keyword evidence="1" id="KW-0472">Membrane</keyword>
<evidence type="ECO:0000256" key="1">
    <source>
        <dbReference type="SAM" id="Phobius"/>
    </source>
</evidence>
<keyword evidence="1" id="KW-0812">Transmembrane</keyword>
<evidence type="ECO:0000313" key="2">
    <source>
        <dbReference type="EMBL" id="TDK93098.1"/>
    </source>
</evidence>
<feature type="transmembrane region" description="Helical" evidence="1">
    <location>
        <begin position="98"/>
        <end position="120"/>
    </location>
</feature>